<accession>A0A8S5UMF8</accession>
<organism evidence="1">
    <name type="scientific">Myoviridae sp. ctCo31</name>
    <dbReference type="NCBI Taxonomy" id="2825053"/>
    <lineage>
        <taxon>Viruses</taxon>
        <taxon>Duplodnaviria</taxon>
        <taxon>Heunggongvirae</taxon>
        <taxon>Uroviricota</taxon>
        <taxon>Caudoviricetes</taxon>
    </lineage>
</organism>
<name>A0A8S5UMF8_9CAUD</name>
<evidence type="ECO:0000313" key="1">
    <source>
        <dbReference type="EMBL" id="DAF95612.1"/>
    </source>
</evidence>
<sequence>MKQIKITKQEYLDILNDNSKKLVVKKVKQGLKFKEVIFSGVDVVAERVVTADGVEYFKYA</sequence>
<reference evidence="1" key="1">
    <citation type="journal article" date="2021" name="Proc. Natl. Acad. Sci. U.S.A.">
        <title>A Catalog of Tens of Thousands of Viruses from Human Metagenomes Reveals Hidden Associations with Chronic Diseases.</title>
        <authorList>
            <person name="Tisza M.J."/>
            <person name="Buck C.B."/>
        </authorList>
    </citation>
    <scope>NUCLEOTIDE SEQUENCE</scope>
    <source>
        <strain evidence="1">CtCo31</strain>
    </source>
</reference>
<proteinExistence type="predicted"/>
<protein>
    <submittedName>
        <fullName evidence="1">Uncharacterized protein</fullName>
    </submittedName>
</protein>
<dbReference type="EMBL" id="BK016109">
    <property type="protein sequence ID" value="DAF95612.1"/>
    <property type="molecule type" value="Genomic_DNA"/>
</dbReference>